<dbReference type="SUPFAM" id="SSF52540">
    <property type="entry name" value="P-loop containing nucleoside triphosphate hydrolases"/>
    <property type="match status" value="1"/>
</dbReference>
<dbReference type="RefSeq" id="WP_204784451.1">
    <property type="nucleotide sequence ID" value="NZ_CALVGD010000088.1"/>
</dbReference>
<organism evidence="4 5">
    <name type="scientific">Limosilactobacillus coleohominis</name>
    <dbReference type="NCBI Taxonomy" id="181675"/>
    <lineage>
        <taxon>Bacteria</taxon>
        <taxon>Bacillati</taxon>
        <taxon>Bacillota</taxon>
        <taxon>Bacilli</taxon>
        <taxon>Lactobacillales</taxon>
        <taxon>Lactobacillaceae</taxon>
        <taxon>Limosilactobacillus</taxon>
    </lineage>
</organism>
<keyword evidence="1" id="KW-0547">Nucleotide-binding</keyword>
<dbReference type="EMBL" id="JACJKU010000003">
    <property type="protein sequence ID" value="MBM6939998.1"/>
    <property type="molecule type" value="Genomic_DNA"/>
</dbReference>
<dbReference type="Proteomes" id="UP000785625">
    <property type="component" value="Unassembled WGS sequence"/>
</dbReference>
<comment type="caution">
    <text evidence="4">The sequence shown here is derived from an EMBL/GenBank/DDBJ whole genome shotgun (WGS) entry which is preliminary data.</text>
</comment>
<dbReference type="InterPro" id="IPR051921">
    <property type="entry name" value="ABC_osmolyte_uptake_ATP-bind"/>
</dbReference>
<evidence type="ECO:0000256" key="2">
    <source>
        <dbReference type="ARBA" id="ARBA00022840"/>
    </source>
</evidence>
<accession>A0ABS2GVU5</accession>
<evidence type="ECO:0000259" key="3">
    <source>
        <dbReference type="PROSITE" id="PS50893"/>
    </source>
</evidence>
<dbReference type="GO" id="GO:0005524">
    <property type="term" value="F:ATP binding"/>
    <property type="evidence" value="ECO:0007669"/>
    <property type="project" value="UniProtKB-KW"/>
</dbReference>
<proteinExistence type="predicted"/>
<dbReference type="InterPro" id="IPR027417">
    <property type="entry name" value="P-loop_NTPase"/>
</dbReference>
<dbReference type="InterPro" id="IPR003439">
    <property type="entry name" value="ABC_transporter-like_ATP-bd"/>
</dbReference>
<dbReference type="Gene3D" id="3.40.50.300">
    <property type="entry name" value="P-loop containing nucleotide triphosphate hydrolases"/>
    <property type="match status" value="1"/>
</dbReference>
<keyword evidence="5" id="KW-1185">Reference proteome</keyword>
<dbReference type="InterPro" id="IPR017871">
    <property type="entry name" value="ABC_transporter-like_CS"/>
</dbReference>
<dbReference type="PANTHER" id="PTHR43869">
    <property type="entry name" value="GLYCINE BETAINE/PROLINE BETAINE TRANSPORT SYSTEM ATP-BINDING PROTEIN PROV"/>
    <property type="match status" value="1"/>
</dbReference>
<evidence type="ECO:0000256" key="1">
    <source>
        <dbReference type="ARBA" id="ARBA00022741"/>
    </source>
</evidence>
<dbReference type="InterPro" id="IPR003593">
    <property type="entry name" value="AAA+_ATPase"/>
</dbReference>
<dbReference type="PROSITE" id="PS00211">
    <property type="entry name" value="ABC_TRANSPORTER_1"/>
    <property type="match status" value="1"/>
</dbReference>
<name>A0ABS2GVU5_9LACO</name>
<evidence type="ECO:0000313" key="4">
    <source>
        <dbReference type="EMBL" id="MBM6939998.1"/>
    </source>
</evidence>
<gene>
    <name evidence="4" type="ORF">H5975_00585</name>
</gene>
<keyword evidence="2 4" id="KW-0067">ATP-binding</keyword>
<feature type="domain" description="ABC transporter" evidence="3">
    <location>
        <begin position="2"/>
        <end position="236"/>
    </location>
</feature>
<dbReference type="PROSITE" id="PS50893">
    <property type="entry name" value="ABC_TRANSPORTER_2"/>
    <property type="match status" value="1"/>
</dbReference>
<dbReference type="SMART" id="SM00382">
    <property type="entry name" value="AAA"/>
    <property type="match status" value="1"/>
</dbReference>
<evidence type="ECO:0000313" key="5">
    <source>
        <dbReference type="Proteomes" id="UP000785625"/>
    </source>
</evidence>
<dbReference type="Pfam" id="PF00005">
    <property type="entry name" value="ABC_tran"/>
    <property type="match status" value="1"/>
</dbReference>
<dbReference type="PANTHER" id="PTHR43869:SF1">
    <property type="entry name" value="GLYCINE BETAINE_PROLINE BETAINE TRANSPORT SYSTEM ATP-BINDING PROTEIN PROV"/>
    <property type="match status" value="1"/>
</dbReference>
<reference evidence="4 5" key="1">
    <citation type="journal article" date="2021" name="Sci. Rep.">
        <title>The distribution of antibiotic resistance genes in chicken gut microbiota commensals.</title>
        <authorList>
            <person name="Juricova H."/>
            <person name="Matiasovicova J."/>
            <person name="Kubasova T."/>
            <person name="Cejkova D."/>
            <person name="Rychlik I."/>
        </authorList>
    </citation>
    <scope>NUCLEOTIDE SEQUENCE [LARGE SCALE GENOMIC DNA]</scope>
    <source>
        <strain evidence="4 5">An574</strain>
    </source>
</reference>
<protein>
    <submittedName>
        <fullName evidence="4">ABC transporter ATP-binding protein</fullName>
    </submittedName>
</protein>
<sequence>MIKYDHVAKTYTDIPVLKDVSFEINRGDLFVLVGPSGSGKTTLLKMFNRLTVPTDGDVYYQGKKIKDYDLQQLRLKTGYVLQESSLFPNLNIQDNIAIQLEQQGVDKEQRHHRAQELLRAVEMDPQIYARRMPNELSGGEQQRVGIIRALAAKPEVILMDEPFSALDPVVRHQLQDLVLRLQKQTHTTIIFVTHDMQEALRLGTKIAVLKDGILQQVGMPQEIINRPATEFVKEFFHGHNFHFSLTDILDNGLGEKIAIKQTDLPVVKCRQFADLLSYCRDHDNPTFIVQTDQNQYVIHQSNLWNYLIRREQERV</sequence>